<accession>A0A7U7G8R2</accession>
<evidence type="ECO:0000313" key="3">
    <source>
        <dbReference type="Proteomes" id="UP000019184"/>
    </source>
</evidence>
<protein>
    <submittedName>
        <fullName evidence="2">Uncharacterized protein</fullName>
    </submittedName>
</protein>
<gene>
    <name evidence="2" type="ORF">BN874_1320005</name>
</gene>
<evidence type="ECO:0000313" key="2">
    <source>
        <dbReference type="EMBL" id="CDH43787.1"/>
    </source>
</evidence>
<dbReference type="AlphaFoldDB" id="A0A7U7G8R2"/>
<dbReference type="Proteomes" id="UP000019184">
    <property type="component" value="Unassembled WGS sequence"/>
</dbReference>
<feature type="compositionally biased region" description="Basic and acidic residues" evidence="1">
    <location>
        <begin position="19"/>
        <end position="32"/>
    </location>
</feature>
<dbReference type="EMBL" id="CBTK010000038">
    <property type="protein sequence ID" value="CDH43787.1"/>
    <property type="molecule type" value="Genomic_DNA"/>
</dbReference>
<keyword evidence="3" id="KW-1185">Reference proteome</keyword>
<sequence>MIFLPELARNVLHLSKTPNHSEKNEKQAHDGDPVEPDADVGRIAPQADGIGHALMSRKAVNLSTL</sequence>
<evidence type="ECO:0000256" key="1">
    <source>
        <dbReference type="SAM" id="MobiDB-lite"/>
    </source>
</evidence>
<feature type="region of interest" description="Disordered" evidence="1">
    <location>
        <begin position="14"/>
        <end position="43"/>
    </location>
</feature>
<reference evidence="2 3" key="1">
    <citation type="journal article" date="2014" name="ISME J.">
        <title>Candidatus Competibacter-lineage genomes retrieved from metagenomes reveal functional metabolic diversity.</title>
        <authorList>
            <person name="McIlroy S.J."/>
            <person name="Albertsen M."/>
            <person name="Andresen E.K."/>
            <person name="Saunders A.M."/>
            <person name="Kristiansen R."/>
            <person name="Stokholm-Bjerregaard M."/>
            <person name="Nielsen K.L."/>
            <person name="Nielsen P.H."/>
        </authorList>
    </citation>
    <scope>NUCLEOTIDE SEQUENCE [LARGE SCALE GENOMIC DNA]</scope>
    <source>
        <strain evidence="2 3">Run_B_J11</strain>
    </source>
</reference>
<comment type="caution">
    <text evidence="2">The sequence shown here is derived from an EMBL/GenBank/DDBJ whole genome shotgun (WGS) entry which is preliminary data.</text>
</comment>
<proteinExistence type="predicted"/>
<name>A0A7U7G8R2_9GAMM</name>
<organism evidence="2 3">
    <name type="scientific">Candidatus Contendobacter odensis Run_B_J11</name>
    <dbReference type="NCBI Taxonomy" id="1400861"/>
    <lineage>
        <taxon>Bacteria</taxon>
        <taxon>Pseudomonadati</taxon>
        <taxon>Pseudomonadota</taxon>
        <taxon>Gammaproteobacteria</taxon>
        <taxon>Candidatus Competibacteraceae</taxon>
        <taxon>Candidatus Contendibacter</taxon>
    </lineage>
</organism>